<comment type="catalytic activity">
    <reaction evidence="13">
        <text>L-seryl-[protein] + ATP = O-phospho-L-seryl-[protein] + ADP + H(+)</text>
        <dbReference type="Rhea" id="RHEA:17989"/>
        <dbReference type="Rhea" id="RHEA-COMP:9863"/>
        <dbReference type="Rhea" id="RHEA-COMP:11604"/>
        <dbReference type="ChEBI" id="CHEBI:15378"/>
        <dbReference type="ChEBI" id="CHEBI:29999"/>
        <dbReference type="ChEBI" id="CHEBI:30616"/>
        <dbReference type="ChEBI" id="CHEBI:83421"/>
        <dbReference type="ChEBI" id="CHEBI:456216"/>
        <dbReference type="EC" id="2.7.11.1"/>
    </reaction>
</comment>
<evidence type="ECO:0000259" key="16">
    <source>
        <dbReference type="PROSITE" id="PS50011"/>
    </source>
</evidence>
<dbReference type="SUPFAM" id="SSF47473">
    <property type="entry name" value="EF-hand"/>
    <property type="match status" value="1"/>
</dbReference>
<keyword evidence="10 14" id="KW-0067">ATP-binding</keyword>
<evidence type="ECO:0000256" key="6">
    <source>
        <dbReference type="ARBA" id="ARBA00022737"/>
    </source>
</evidence>
<feature type="domain" description="Protein kinase" evidence="16">
    <location>
        <begin position="64"/>
        <end position="319"/>
    </location>
</feature>
<dbReference type="GO" id="GO:0005509">
    <property type="term" value="F:calcium ion binding"/>
    <property type="evidence" value="ECO:0007669"/>
    <property type="project" value="InterPro"/>
</dbReference>
<evidence type="ECO:0000256" key="5">
    <source>
        <dbReference type="ARBA" id="ARBA00022723"/>
    </source>
</evidence>
<dbReference type="Gene3D" id="1.10.238.10">
    <property type="entry name" value="EF-hand"/>
    <property type="match status" value="2"/>
</dbReference>
<evidence type="ECO:0000256" key="1">
    <source>
        <dbReference type="ARBA" id="ARBA00001946"/>
    </source>
</evidence>
<keyword evidence="8" id="KW-0418">Kinase</keyword>
<keyword evidence="3" id="KW-0723">Serine/threonine-protein kinase</keyword>
<dbReference type="FunFam" id="3.30.200.20:FF:000315">
    <property type="entry name" value="Calcium-dependent protein kinase 3"/>
    <property type="match status" value="1"/>
</dbReference>
<evidence type="ECO:0000256" key="14">
    <source>
        <dbReference type="PROSITE-ProRule" id="PRU10141"/>
    </source>
</evidence>
<dbReference type="InterPro" id="IPR011992">
    <property type="entry name" value="EF-hand-dom_pair"/>
</dbReference>
<evidence type="ECO:0000256" key="13">
    <source>
        <dbReference type="ARBA" id="ARBA00048679"/>
    </source>
</evidence>
<dbReference type="EMBL" id="JAKCXM010000144">
    <property type="protein sequence ID" value="KAJ0400860.1"/>
    <property type="molecule type" value="Genomic_DNA"/>
</dbReference>
<organism evidence="18 19">
    <name type="scientific">Pythium insidiosum</name>
    <name type="common">Pythiosis disease agent</name>
    <dbReference type="NCBI Taxonomy" id="114742"/>
    <lineage>
        <taxon>Eukaryota</taxon>
        <taxon>Sar</taxon>
        <taxon>Stramenopiles</taxon>
        <taxon>Oomycota</taxon>
        <taxon>Peronosporomycetes</taxon>
        <taxon>Pythiales</taxon>
        <taxon>Pythiaceae</taxon>
        <taxon>Pythium</taxon>
    </lineage>
</organism>
<dbReference type="SUPFAM" id="SSF56112">
    <property type="entry name" value="Protein kinase-like (PK-like)"/>
    <property type="match status" value="1"/>
</dbReference>
<dbReference type="CDD" id="cd05117">
    <property type="entry name" value="STKc_CAMK"/>
    <property type="match status" value="1"/>
</dbReference>
<dbReference type="SMART" id="SM00220">
    <property type="entry name" value="S_TKc"/>
    <property type="match status" value="1"/>
</dbReference>
<evidence type="ECO:0000256" key="10">
    <source>
        <dbReference type="ARBA" id="ARBA00022840"/>
    </source>
</evidence>
<keyword evidence="4" id="KW-0808">Transferase</keyword>
<dbReference type="CDD" id="cd00051">
    <property type="entry name" value="EFh"/>
    <property type="match status" value="1"/>
</dbReference>
<evidence type="ECO:0000256" key="8">
    <source>
        <dbReference type="ARBA" id="ARBA00022777"/>
    </source>
</evidence>
<feature type="binding site" evidence="14">
    <location>
        <position position="93"/>
    </location>
    <ligand>
        <name>ATP</name>
        <dbReference type="ChEBI" id="CHEBI:30616"/>
    </ligand>
</feature>
<dbReference type="Pfam" id="PF13499">
    <property type="entry name" value="EF-hand_7"/>
    <property type="match status" value="1"/>
</dbReference>
<keyword evidence="19" id="KW-1185">Reference proteome</keyword>
<dbReference type="GO" id="GO:0005524">
    <property type="term" value="F:ATP binding"/>
    <property type="evidence" value="ECO:0007669"/>
    <property type="project" value="UniProtKB-UniRule"/>
</dbReference>
<comment type="cofactor">
    <cofactor evidence="1">
        <name>Mg(2+)</name>
        <dbReference type="ChEBI" id="CHEBI:18420"/>
    </cofactor>
</comment>
<feature type="region of interest" description="Disordered" evidence="15">
    <location>
        <begin position="1"/>
        <end position="35"/>
    </location>
</feature>
<dbReference type="InterPro" id="IPR000719">
    <property type="entry name" value="Prot_kinase_dom"/>
</dbReference>
<evidence type="ECO:0000256" key="7">
    <source>
        <dbReference type="ARBA" id="ARBA00022741"/>
    </source>
</evidence>
<keyword evidence="7 14" id="KW-0547">Nucleotide-binding</keyword>
<dbReference type="PROSITE" id="PS50011">
    <property type="entry name" value="PROTEIN_KINASE_DOM"/>
    <property type="match status" value="1"/>
</dbReference>
<dbReference type="SMART" id="SM00054">
    <property type="entry name" value="EFh"/>
    <property type="match status" value="4"/>
</dbReference>
<keyword evidence="6" id="KW-0677">Repeat</keyword>
<evidence type="ECO:0000256" key="3">
    <source>
        <dbReference type="ARBA" id="ARBA00022527"/>
    </source>
</evidence>
<reference evidence="18" key="1">
    <citation type="submission" date="2021-12" db="EMBL/GenBank/DDBJ databases">
        <title>Prjna785345.</title>
        <authorList>
            <person name="Rujirawat T."/>
            <person name="Krajaejun T."/>
        </authorList>
    </citation>
    <scope>NUCLEOTIDE SEQUENCE</scope>
    <source>
        <strain evidence="18">Pi057C3</strain>
    </source>
</reference>
<name>A0AAD5LJJ6_PYTIN</name>
<evidence type="ECO:0000256" key="12">
    <source>
        <dbReference type="ARBA" id="ARBA00047899"/>
    </source>
</evidence>
<dbReference type="InterPro" id="IPR008271">
    <property type="entry name" value="Ser/Thr_kinase_AS"/>
</dbReference>
<proteinExistence type="inferred from homology"/>
<dbReference type="FunFam" id="1.10.510.10:FF:000571">
    <property type="entry name" value="Maternal embryonic leucine zipper kinase"/>
    <property type="match status" value="1"/>
</dbReference>
<feature type="compositionally biased region" description="Low complexity" evidence="15">
    <location>
        <begin position="571"/>
        <end position="593"/>
    </location>
</feature>
<dbReference type="Proteomes" id="UP001209570">
    <property type="component" value="Unassembled WGS sequence"/>
</dbReference>
<evidence type="ECO:0000313" key="18">
    <source>
        <dbReference type="EMBL" id="KAJ0400860.1"/>
    </source>
</evidence>
<evidence type="ECO:0000256" key="15">
    <source>
        <dbReference type="SAM" id="MobiDB-lite"/>
    </source>
</evidence>
<comment type="similarity">
    <text evidence="11">Belongs to the protein kinase superfamily. Ser/Thr protein kinase family. CDPK subfamily.</text>
</comment>
<evidence type="ECO:0000313" key="19">
    <source>
        <dbReference type="Proteomes" id="UP001209570"/>
    </source>
</evidence>
<feature type="compositionally biased region" description="Basic and acidic residues" evidence="15">
    <location>
        <begin position="594"/>
        <end position="603"/>
    </location>
</feature>
<dbReference type="InterPro" id="IPR011009">
    <property type="entry name" value="Kinase-like_dom_sf"/>
</dbReference>
<dbReference type="Gene3D" id="1.10.510.10">
    <property type="entry name" value="Transferase(Phosphotransferase) domain 1"/>
    <property type="match status" value="1"/>
</dbReference>
<comment type="catalytic activity">
    <reaction evidence="12">
        <text>L-threonyl-[protein] + ATP = O-phospho-L-threonyl-[protein] + ADP + H(+)</text>
        <dbReference type="Rhea" id="RHEA:46608"/>
        <dbReference type="Rhea" id="RHEA-COMP:11060"/>
        <dbReference type="Rhea" id="RHEA-COMP:11605"/>
        <dbReference type="ChEBI" id="CHEBI:15378"/>
        <dbReference type="ChEBI" id="CHEBI:30013"/>
        <dbReference type="ChEBI" id="CHEBI:30616"/>
        <dbReference type="ChEBI" id="CHEBI:61977"/>
        <dbReference type="ChEBI" id="CHEBI:456216"/>
        <dbReference type="EC" id="2.7.11.1"/>
    </reaction>
</comment>
<dbReference type="Gene3D" id="3.30.200.20">
    <property type="entry name" value="Phosphorylase Kinase, domain 1"/>
    <property type="match status" value="1"/>
</dbReference>
<dbReference type="PROSITE" id="PS00107">
    <property type="entry name" value="PROTEIN_KINASE_ATP"/>
    <property type="match status" value="1"/>
</dbReference>
<dbReference type="PROSITE" id="PS00108">
    <property type="entry name" value="PROTEIN_KINASE_ST"/>
    <property type="match status" value="1"/>
</dbReference>
<keyword evidence="9" id="KW-0106">Calcium</keyword>
<dbReference type="FunFam" id="1.10.238.10:FF:000003">
    <property type="entry name" value="Calmodulin A"/>
    <property type="match status" value="1"/>
</dbReference>
<dbReference type="InterPro" id="IPR050205">
    <property type="entry name" value="CDPK_Ser/Thr_kinases"/>
</dbReference>
<dbReference type="GO" id="GO:0004674">
    <property type="term" value="F:protein serine/threonine kinase activity"/>
    <property type="evidence" value="ECO:0007669"/>
    <property type="project" value="UniProtKB-KW"/>
</dbReference>
<dbReference type="InterPro" id="IPR002048">
    <property type="entry name" value="EF_hand_dom"/>
</dbReference>
<evidence type="ECO:0000256" key="11">
    <source>
        <dbReference type="ARBA" id="ARBA00024334"/>
    </source>
</evidence>
<evidence type="ECO:0000256" key="2">
    <source>
        <dbReference type="ARBA" id="ARBA00012513"/>
    </source>
</evidence>
<feature type="domain" description="EF-hand" evidence="17">
    <location>
        <begin position="471"/>
        <end position="506"/>
    </location>
</feature>
<dbReference type="Pfam" id="PF00069">
    <property type="entry name" value="Pkinase"/>
    <property type="match status" value="1"/>
</dbReference>
<dbReference type="InterPro" id="IPR017441">
    <property type="entry name" value="Protein_kinase_ATP_BS"/>
</dbReference>
<feature type="region of interest" description="Disordered" evidence="15">
    <location>
        <begin position="551"/>
        <end position="603"/>
    </location>
</feature>
<evidence type="ECO:0000256" key="9">
    <source>
        <dbReference type="ARBA" id="ARBA00022837"/>
    </source>
</evidence>
<dbReference type="PANTHER" id="PTHR24349">
    <property type="entry name" value="SERINE/THREONINE-PROTEIN KINASE"/>
    <property type="match status" value="1"/>
</dbReference>
<dbReference type="PROSITE" id="PS50222">
    <property type="entry name" value="EF_HAND_2"/>
    <property type="match status" value="2"/>
</dbReference>
<accession>A0AAD5LJJ6</accession>
<dbReference type="EC" id="2.7.11.1" evidence="2"/>
<protein>
    <recommendedName>
        <fullName evidence="2">non-specific serine/threonine protein kinase</fullName>
        <ecNumber evidence="2">2.7.11.1</ecNumber>
    </recommendedName>
</protein>
<evidence type="ECO:0000259" key="17">
    <source>
        <dbReference type="PROSITE" id="PS50222"/>
    </source>
</evidence>
<comment type="caution">
    <text evidence="18">The sequence shown here is derived from an EMBL/GenBank/DDBJ whole genome shotgun (WGS) entry which is preliminary data.</text>
</comment>
<dbReference type="Pfam" id="PF13833">
    <property type="entry name" value="EF-hand_8"/>
    <property type="match status" value="1"/>
</dbReference>
<dbReference type="AlphaFoldDB" id="A0AAD5LJJ6"/>
<keyword evidence="5" id="KW-0479">Metal-binding</keyword>
<feature type="compositionally biased region" description="Basic and acidic residues" evidence="15">
    <location>
        <begin position="1"/>
        <end position="12"/>
    </location>
</feature>
<sequence>MGCHQSKQERDVVGSTAAGGGGGVRAKHSRALGHRAERVTVTPQDDLTSELVQHTRVADISAVFAFHDVIGTGHFGCVKKATSLKSGKEWAIKVVKLDNEVDRDALRNEIDILRRLHHPHIVRVLASYEDAEHMYMVMQLCKGKELYEHVYKDRRAFSENDIRRLIRALLRAIAFLHSNNITHRDLKLENLLLENAENPASLKLCDFGLSTRFRRGEKLQKSLGTIDYVAPEVLDGEYNEKCDLWSVGVICYELLTGVSPFHAPTVDETMGKIFDGVLVFEDATWKHFSPQAITFVKSLVKEDVDARLSAEQALGHKWLQDLDAGEADNERLRSNKRLLLTNMLSFSRCRKMKQTALLSVALGVSEDHIHQEMAAEVFHSMDHAKKGTLTRDEFCHSMVECGITKEDASELFTRINQSKTGQINFLEFIAAVMDQRDIGQNTIKEAFGLLDGEKTGRLSIVGLQDVFKNSLVAEEVQEMIASADKGGDGFVDFDEFRAMFQPTSPLPAIAERVTETSVDMGSSSSVGGGSSVFNEPTAAAQVQVAVVDAKEPPTPENAEAAEPDAAKKATTEPAANGVAASVAGSEAAWSTTTERTDTTAEPL</sequence>
<gene>
    <name evidence="18" type="ORF">P43SY_000130</name>
</gene>
<evidence type="ECO:0000256" key="4">
    <source>
        <dbReference type="ARBA" id="ARBA00022679"/>
    </source>
</evidence>
<feature type="domain" description="EF-hand" evidence="17">
    <location>
        <begin position="369"/>
        <end position="404"/>
    </location>
</feature>